<evidence type="ECO:0000313" key="3">
    <source>
        <dbReference type="Proteomes" id="UP000284557"/>
    </source>
</evidence>
<feature type="region of interest" description="Disordered" evidence="1">
    <location>
        <begin position="85"/>
        <end position="110"/>
    </location>
</feature>
<reference evidence="2 3" key="1">
    <citation type="submission" date="2018-08" db="EMBL/GenBank/DDBJ databases">
        <title>Linezolid Resistance in Mycobacterium abscessus: MIC Distribution and Comprehensive Investigation of Resistance Mechanisms.</title>
        <authorList>
            <person name="Ye M."/>
            <person name="Xu L."/>
            <person name="Zou Y."/>
            <person name="Li B."/>
            <person name="Guo Q."/>
            <person name="Zhang Y."/>
            <person name="Zhan M."/>
            <person name="Xu B."/>
            <person name="Yu F."/>
            <person name="Zhang Z."/>
            <person name="Chu H."/>
        </authorList>
    </citation>
    <scope>NUCLEOTIDE SEQUENCE [LARGE SCALE GENOMIC DNA]</scope>
    <source>
        <strain evidence="2 3">G143</strain>
    </source>
</reference>
<proteinExistence type="predicted"/>
<dbReference type="Proteomes" id="UP000284557">
    <property type="component" value="Unassembled WGS sequence"/>
</dbReference>
<dbReference type="EMBL" id="QXBN01000033">
    <property type="protein sequence ID" value="RIT29275.1"/>
    <property type="molecule type" value="Genomic_DNA"/>
</dbReference>
<dbReference type="AlphaFoldDB" id="A0ABD7HGX8"/>
<protein>
    <submittedName>
        <fullName evidence="2">Uncharacterized protein</fullName>
    </submittedName>
</protein>
<organism evidence="2 3">
    <name type="scientific">Mycobacteroides abscessus</name>
    <dbReference type="NCBI Taxonomy" id="36809"/>
    <lineage>
        <taxon>Bacteria</taxon>
        <taxon>Bacillati</taxon>
        <taxon>Actinomycetota</taxon>
        <taxon>Actinomycetes</taxon>
        <taxon>Mycobacteriales</taxon>
        <taxon>Mycobacteriaceae</taxon>
        <taxon>Mycobacteroides</taxon>
    </lineage>
</organism>
<sequence>MSTPEEFANGFKTLGVKLNAEKHAQLTFIAGLRTGKGGITDEIQIAIDEHIARAKTDPELASRAAQARADIEREAAARQQAIATLFNNADPATGPRPRRTPKGSENPPGT</sequence>
<name>A0ABD7HGX8_9MYCO</name>
<accession>A0ABD7HGX8</accession>
<gene>
    <name evidence="2" type="ORF">D2E76_25550</name>
</gene>
<dbReference type="RefSeq" id="WP_100481057.1">
    <property type="nucleotide sequence ID" value="NZ_QDET01000004.1"/>
</dbReference>
<comment type="caution">
    <text evidence="2">The sequence shown here is derived from an EMBL/GenBank/DDBJ whole genome shotgun (WGS) entry which is preliminary data.</text>
</comment>
<evidence type="ECO:0000313" key="2">
    <source>
        <dbReference type="EMBL" id="RIT29275.1"/>
    </source>
</evidence>
<evidence type="ECO:0000256" key="1">
    <source>
        <dbReference type="SAM" id="MobiDB-lite"/>
    </source>
</evidence>